<dbReference type="PANTHER" id="PTHR43210:SF2">
    <property type="entry name" value="ATP-DEPENDENT DETHIOBIOTIN SYNTHETASE BIOD 2"/>
    <property type="match status" value="1"/>
</dbReference>
<dbReference type="EMBL" id="SJPV01000002">
    <property type="protein sequence ID" value="TWU40739.1"/>
    <property type="molecule type" value="Genomic_DNA"/>
</dbReference>
<evidence type="ECO:0000256" key="5">
    <source>
        <dbReference type="ARBA" id="ARBA00022756"/>
    </source>
</evidence>
<keyword evidence="4 9" id="KW-0547">Nucleotide-binding</keyword>
<dbReference type="EC" id="6.3.3.3" evidence="9"/>
<keyword evidence="5 9" id="KW-0093">Biotin biosynthesis</keyword>
<evidence type="ECO:0000256" key="6">
    <source>
        <dbReference type="ARBA" id="ARBA00022840"/>
    </source>
</evidence>
<feature type="binding site" evidence="9">
    <location>
        <position position="29"/>
    </location>
    <ligand>
        <name>Mg(2+)</name>
        <dbReference type="ChEBI" id="CHEBI:18420"/>
    </ligand>
</feature>
<organism evidence="10 11">
    <name type="scientific">Novipirellula artificiosorum</name>
    <dbReference type="NCBI Taxonomy" id="2528016"/>
    <lineage>
        <taxon>Bacteria</taxon>
        <taxon>Pseudomonadati</taxon>
        <taxon>Planctomycetota</taxon>
        <taxon>Planctomycetia</taxon>
        <taxon>Pirellulales</taxon>
        <taxon>Pirellulaceae</taxon>
        <taxon>Novipirellula</taxon>
    </lineage>
</organism>
<feature type="binding site" evidence="9">
    <location>
        <position position="67"/>
    </location>
    <ligand>
        <name>Mg(2+)</name>
        <dbReference type="ChEBI" id="CHEBI:18420"/>
    </ligand>
</feature>
<dbReference type="PANTHER" id="PTHR43210">
    <property type="entry name" value="DETHIOBIOTIN SYNTHETASE"/>
    <property type="match status" value="1"/>
</dbReference>
<dbReference type="AlphaFoldDB" id="A0A5C6E0P5"/>
<feature type="binding site" evidence="9">
    <location>
        <begin position="25"/>
        <end position="30"/>
    </location>
    <ligand>
        <name>ATP</name>
        <dbReference type="ChEBI" id="CHEBI:30616"/>
    </ligand>
</feature>
<dbReference type="GO" id="GO:0004141">
    <property type="term" value="F:dethiobiotin synthase activity"/>
    <property type="evidence" value="ECO:0007669"/>
    <property type="project" value="UniProtKB-UniRule"/>
</dbReference>
<reference evidence="10 11" key="1">
    <citation type="submission" date="2019-02" db="EMBL/GenBank/DDBJ databases">
        <title>Deep-cultivation of Planctomycetes and their phenomic and genomic characterization uncovers novel biology.</title>
        <authorList>
            <person name="Wiegand S."/>
            <person name="Jogler M."/>
            <person name="Boedeker C."/>
            <person name="Pinto D."/>
            <person name="Vollmers J."/>
            <person name="Rivas-Marin E."/>
            <person name="Kohn T."/>
            <person name="Peeters S.H."/>
            <person name="Heuer A."/>
            <person name="Rast P."/>
            <person name="Oberbeckmann S."/>
            <person name="Bunk B."/>
            <person name="Jeske O."/>
            <person name="Meyerdierks A."/>
            <person name="Storesund J.E."/>
            <person name="Kallscheuer N."/>
            <person name="Luecker S."/>
            <person name="Lage O.M."/>
            <person name="Pohl T."/>
            <person name="Merkel B.J."/>
            <person name="Hornburger P."/>
            <person name="Mueller R.-W."/>
            <person name="Bruemmer F."/>
            <person name="Labrenz M."/>
            <person name="Spormann A.M."/>
            <person name="Op Den Camp H."/>
            <person name="Overmann J."/>
            <person name="Amann R."/>
            <person name="Jetten M.S.M."/>
            <person name="Mascher T."/>
            <person name="Medema M.H."/>
            <person name="Devos D.P."/>
            <person name="Kaster A.-K."/>
            <person name="Ovreas L."/>
            <person name="Rohde M."/>
            <person name="Galperin M.Y."/>
            <person name="Jogler C."/>
        </authorList>
    </citation>
    <scope>NUCLEOTIDE SEQUENCE [LARGE SCALE GENOMIC DNA]</scope>
    <source>
        <strain evidence="10 11">Poly41</strain>
    </source>
</reference>
<comment type="function">
    <text evidence="9">Catalyzes a mechanistically unusual reaction, the ATP-dependent insertion of CO2 between the N7 and N8 nitrogen atoms of 7,8-diaminopelargonic acid (DAPA, also called 7,8-diammoniononanoate) to form a ureido ring.</text>
</comment>
<comment type="subcellular location">
    <subcellularLocation>
        <location evidence="9">Cytoplasm</location>
    </subcellularLocation>
</comment>
<name>A0A5C6E0P5_9BACT</name>
<comment type="caution">
    <text evidence="10">The sequence shown here is derived from an EMBL/GenBank/DDBJ whole genome shotgun (WGS) entry which is preliminary data.</text>
</comment>
<dbReference type="InterPro" id="IPR027417">
    <property type="entry name" value="P-loop_NTPase"/>
</dbReference>
<sequence>MNQLSQDGTDRATPRRLFITGTDTDVGKTFIGCLLAEHFRHSGMQVGVYKPVASDCRDEGEERVAEDAKRLWNAAGKPRTLDEVCPQKFIAPVAPPQAARAEGRTVDRELLVNGAANWNLNFDISIIEGAGGLFSPLADGFLNADLVKRLDPIDVVVVAANRLGTIHQTLATCRAARSLGITPKGIILSDVTETLDRSAEQNAREIENYCDTPVVGRVRFGANAADVQSWAHRLLAVPFG</sequence>
<comment type="pathway">
    <text evidence="9">Cofactor biosynthesis; biotin biosynthesis; biotin from 7,8-diaminononanoate: step 1/2.</text>
</comment>
<dbReference type="HAMAP" id="MF_00336">
    <property type="entry name" value="BioD"/>
    <property type="match status" value="1"/>
</dbReference>
<keyword evidence="3 9" id="KW-0479">Metal-binding</keyword>
<dbReference type="GO" id="GO:0009102">
    <property type="term" value="P:biotin biosynthetic process"/>
    <property type="evidence" value="ECO:0007669"/>
    <property type="project" value="UniProtKB-UniRule"/>
</dbReference>
<evidence type="ECO:0000256" key="8">
    <source>
        <dbReference type="ARBA" id="ARBA00047386"/>
    </source>
</evidence>
<evidence type="ECO:0000256" key="7">
    <source>
        <dbReference type="ARBA" id="ARBA00022842"/>
    </source>
</evidence>
<gene>
    <name evidence="10" type="primary">bioD1</name>
    <name evidence="9" type="synonym">bioD</name>
    <name evidence="10" type="ORF">Poly41_15740</name>
</gene>
<comment type="caution">
    <text evidence="9">Lacks conserved residue(s) required for the propagation of feature annotation.</text>
</comment>
<dbReference type="GO" id="GO:0000287">
    <property type="term" value="F:magnesium ion binding"/>
    <property type="evidence" value="ECO:0007669"/>
    <property type="project" value="UniProtKB-UniRule"/>
</dbReference>
<evidence type="ECO:0000313" key="10">
    <source>
        <dbReference type="EMBL" id="TWU40739.1"/>
    </source>
</evidence>
<dbReference type="PIRSF" id="PIRSF006755">
    <property type="entry name" value="DTB_synth"/>
    <property type="match status" value="1"/>
</dbReference>
<keyword evidence="7 9" id="KW-0460">Magnesium</keyword>
<comment type="subunit">
    <text evidence="9">Homodimer.</text>
</comment>
<dbReference type="CDD" id="cd03109">
    <property type="entry name" value="DTBS"/>
    <property type="match status" value="1"/>
</dbReference>
<dbReference type="SUPFAM" id="SSF52540">
    <property type="entry name" value="P-loop containing nucleoside triphosphate hydrolases"/>
    <property type="match status" value="1"/>
</dbReference>
<dbReference type="Proteomes" id="UP000319143">
    <property type="component" value="Unassembled WGS sequence"/>
</dbReference>
<dbReference type="InterPro" id="IPR004472">
    <property type="entry name" value="DTB_synth_BioD"/>
</dbReference>
<comment type="catalytic activity">
    <reaction evidence="9">
        <text>(7R,8S)-7,8-diammoniononanoate + CO2 + ATP = (4R,5S)-dethiobiotin + ADP + phosphate + 3 H(+)</text>
        <dbReference type="Rhea" id="RHEA:15805"/>
        <dbReference type="ChEBI" id="CHEBI:15378"/>
        <dbReference type="ChEBI" id="CHEBI:16526"/>
        <dbReference type="ChEBI" id="CHEBI:30616"/>
        <dbReference type="ChEBI" id="CHEBI:43474"/>
        <dbReference type="ChEBI" id="CHEBI:149469"/>
        <dbReference type="ChEBI" id="CHEBI:149473"/>
        <dbReference type="ChEBI" id="CHEBI:456216"/>
        <dbReference type="EC" id="6.3.3.3"/>
    </reaction>
</comment>
<dbReference type="OrthoDB" id="9802097at2"/>
<feature type="active site" evidence="9">
    <location>
        <position position="50"/>
    </location>
</feature>
<dbReference type="Pfam" id="PF13500">
    <property type="entry name" value="AAA_26"/>
    <property type="match status" value="1"/>
</dbReference>
<proteinExistence type="inferred from homology"/>
<dbReference type="RefSeq" id="WP_146525298.1">
    <property type="nucleotide sequence ID" value="NZ_SJPV01000002.1"/>
</dbReference>
<feature type="binding site" evidence="9">
    <location>
        <begin position="189"/>
        <end position="190"/>
    </location>
    <ligand>
        <name>ATP</name>
        <dbReference type="ChEBI" id="CHEBI:30616"/>
    </ligand>
</feature>
<comment type="cofactor">
    <cofactor evidence="9">
        <name>Mg(2+)</name>
        <dbReference type="ChEBI" id="CHEBI:18420"/>
    </cofactor>
</comment>
<dbReference type="GO" id="GO:0005524">
    <property type="term" value="F:ATP binding"/>
    <property type="evidence" value="ECO:0007669"/>
    <property type="project" value="UniProtKB-UniRule"/>
</dbReference>
<keyword evidence="11" id="KW-1185">Reference proteome</keyword>
<evidence type="ECO:0000256" key="3">
    <source>
        <dbReference type="ARBA" id="ARBA00022723"/>
    </source>
</evidence>
<evidence type="ECO:0000256" key="4">
    <source>
        <dbReference type="ARBA" id="ARBA00022741"/>
    </source>
</evidence>
<keyword evidence="6 9" id="KW-0067">ATP-binding</keyword>
<feature type="binding site" evidence="9">
    <location>
        <position position="128"/>
    </location>
    <ligand>
        <name>Mg(2+)</name>
        <dbReference type="ChEBI" id="CHEBI:18420"/>
    </ligand>
</feature>
<feature type="binding site" evidence="9">
    <location>
        <begin position="128"/>
        <end position="131"/>
    </location>
    <ligand>
        <name>ATP</name>
        <dbReference type="ChEBI" id="CHEBI:30616"/>
    </ligand>
</feature>
<dbReference type="Gene3D" id="3.40.50.300">
    <property type="entry name" value="P-loop containing nucleotide triphosphate hydrolases"/>
    <property type="match status" value="1"/>
</dbReference>
<feature type="binding site" evidence="9">
    <location>
        <position position="67"/>
    </location>
    <ligand>
        <name>ATP</name>
        <dbReference type="ChEBI" id="CHEBI:30616"/>
    </ligand>
</feature>
<comment type="catalytic activity">
    <reaction evidence="8">
        <text>(7R,8S)-8-amino-7-(carboxyamino)nonanoate + ATP = (4R,5S)-dethiobiotin + ADP + phosphate + H(+)</text>
        <dbReference type="Rhea" id="RHEA:63684"/>
        <dbReference type="ChEBI" id="CHEBI:15378"/>
        <dbReference type="ChEBI" id="CHEBI:30616"/>
        <dbReference type="ChEBI" id="CHEBI:43474"/>
        <dbReference type="ChEBI" id="CHEBI:149470"/>
        <dbReference type="ChEBI" id="CHEBI:149473"/>
        <dbReference type="ChEBI" id="CHEBI:456216"/>
    </reaction>
</comment>
<protein>
    <recommendedName>
        <fullName evidence="9">ATP-dependent dethiobiotin synthetase BioD</fullName>
        <ecNumber evidence="9">6.3.3.3</ecNumber>
    </recommendedName>
    <alternativeName>
        <fullName evidence="9">DTB synthetase</fullName>
        <shortName evidence="9">DTBS</shortName>
    </alternativeName>
    <alternativeName>
        <fullName evidence="9">Dethiobiotin synthase</fullName>
    </alternativeName>
</protein>
<evidence type="ECO:0000313" key="11">
    <source>
        <dbReference type="Proteomes" id="UP000319143"/>
    </source>
</evidence>
<feature type="binding site" evidence="9">
    <location>
        <position position="54"/>
    </location>
    <ligand>
        <name>substrate</name>
    </ligand>
</feature>
<evidence type="ECO:0000256" key="2">
    <source>
        <dbReference type="ARBA" id="ARBA00022598"/>
    </source>
</evidence>
<keyword evidence="1 9" id="KW-0963">Cytoplasm</keyword>
<accession>A0A5C6E0P5</accession>
<keyword evidence="2 9" id="KW-0436">Ligase</keyword>
<dbReference type="UniPathway" id="UPA00078">
    <property type="reaction ID" value="UER00161"/>
</dbReference>
<evidence type="ECO:0000256" key="9">
    <source>
        <dbReference type="HAMAP-Rule" id="MF_00336"/>
    </source>
</evidence>
<evidence type="ECO:0000256" key="1">
    <source>
        <dbReference type="ARBA" id="ARBA00022490"/>
    </source>
</evidence>
<comment type="similarity">
    <text evidence="9">Belongs to the dethiobiotin synthetase family.</text>
</comment>
<dbReference type="NCBIfam" id="TIGR00347">
    <property type="entry name" value="bioD"/>
    <property type="match status" value="1"/>
</dbReference>
<dbReference type="GO" id="GO:0005829">
    <property type="term" value="C:cytosol"/>
    <property type="evidence" value="ECO:0007669"/>
    <property type="project" value="TreeGrafter"/>
</dbReference>